<keyword evidence="3" id="KW-1185">Reference proteome</keyword>
<evidence type="ECO:0000259" key="1">
    <source>
        <dbReference type="Pfam" id="PF13460"/>
    </source>
</evidence>
<dbReference type="SUPFAM" id="SSF51735">
    <property type="entry name" value="NAD(P)-binding Rossmann-fold domains"/>
    <property type="match status" value="1"/>
</dbReference>
<evidence type="ECO:0000313" key="3">
    <source>
        <dbReference type="Proteomes" id="UP000518878"/>
    </source>
</evidence>
<dbReference type="Gene3D" id="3.40.50.720">
    <property type="entry name" value="NAD(P)-binding Rossmann-like Domain"/>
    <property type="match status" value="1"/>
</dbReference>
<dbReference type="AlphaFoldDB" id="A0A7X5QT46"/>
<dbReference type="InterPro" id="IPR036291">
    <property type="entry name" value="NAD(P)-bd_dom_sf"/>
</dbReference>
<accession>A0A7X5QT46</accession>
<sequence>MKILVIGGTGLIGSKVVQRLRDMHHEAIAASPQSGVNTITGEGLDAAMTGVDTVIDLANSPVFVGPDVLAFFETAGRNIFAAEKRAGVRYHVALSVVGADRLTDSDYMVAKLAQERLIAASGIAYTIVRSTQFFEFMGGIAQSAAQGGSITLPTAYIQPIASDDVAAAVVLAATGTPVNGMVEIGGPEKFRMSELVARFLKIIQDPHKVIGDAKAPYFGALLDDDALVAGPDAHLGKIDFPAWLKTSKYARYASAA</sequence>
<protein>
    <submittedName>
        <fullName evidence="2">SDR family oxidoreductase</fullName>
    </submittedName>
</protein>
<evidence type="ECO:0000313" key="2">
    <source>
        <dbReference type="EMBL" id="NID14932.1"/>
    </source>
</evidence>
<gene>
    <name evidence="2" type="ORF">HBF32_05550</name>
</gene>
<proteinExistence type="predicted"/>
<dbReference type="InterPro" id="IPR051207">
    <property type="entry name" value="ComplexI_NDUFA9_subunit"/>
</dbReference>
<dbReference type="PANTHER" id="PTHR12126">
    <property type="entry name" value="NADH-UBIQUINONE OXIDOREDUCTASE 39 KDA SUBUNIT-RELATED"/>
    <property type="match status" value="1"/>
</dbReference>
<name>A0A7X5QT46_9GAMM</name>
<dbReference type="Pfam" id="PF13460">
    <property type="entry name" value="NAD_binding_10"/>
    <property type="match status" value="1"/>
</dbReference>
<dbReference type="EMBL" id="JAAQTL010000001">
    <property type="protein sequence ID" value="NID14932.1"/>
    <property type="molecule type" value="Genomic_DNA"/>
</dbReference>
<organism evidence="2 3">
    <name type="scientific">Luteibacter yeojuensis</name>
    <dbReference type="NCBI Taxonomy" id="345309"/>
    <lineage>
        <taxon>Bacteria</taxon>
        <taxon>Pseudomonadati</taxon>
        <taxon>Pseudomonadota</taxon>
        <taxon>Gammaproteobacteria</taxon>
        <taxon>Lysobacterales</taxon>
        <taxon>Rhodanobacteraceae</taxon>
        <taxon>Luteibacter</taxon>
    </lineage>
</organism>
<feature type="domain" description="NAD(P)-binding" evidence="1">
    <location>
        <begin position="7"/>
        <end position="170"/>
    </location>
</feature>
<comment type="caution">
    <text evidence="2">The sequence shown here is derived from an EMBL/GenBank/DDBJ whole genome shotgun (WGS) entry which is preliminary data.</text>
</comment>
<dbReference type="InterPro" id="IPR016040">
    <property type="entry name" value="NAD(P)-bd_dom"/>
</dbReference>
<dbReference type="RefSeq" id="WP_166698712.1">
    <property type="nucleotide sequence ID" value="NZ_JAAQTL010000001.1"/>
</dbReference>
<dbReference type="Proteomes" id="UP000518878">
    <property type="component" value="Unassembled WGS sequence"/>
</dbReference>
<dbReference type="PANTHER" id="PTHR12126:SF11">
    <property type="entry name" value="NADH DEHYDROGENASE [UBIQUINONE] 1 ALPHA SUBCOMPLEX SUBUNIT 9, MITOCHONDRIAL"/>
    <property type="match status" value="1"/>
</dbReference>
<reference evidence="2 3" key="1">
    <citation type="journal article" date="2006" name="Int. J. Syst. Evol. Microbiol.">
        <title>Dyella yeojuensis sp. nov., isolated from greenhouse soil in Korea.</title>
        <authorList>
            <person name="Kim B.Y."/>
            <person name="Weon H.Y."/>
            <person name="Lee K.H."/>
            <person name="Seok S.J."/>
            <person name="Kwon S.W."/>
            <person name="Go S.J."/>
            <person name="Stackebrandt E."/>
        </authorList>
    </citation>
    <scope>NUCLEOTIDE SEQUENCE [LARGE SCALE GENOMIC DNA]</scope>
    <source>
        <strain evidence="2 3">DSM 17673</strain>
    </source>
</reference>
<dbReference type="GO" id="GO:0044877">
    <property type="term" value="F:protein-containing complex binding"/>
    <property type="evidence" value="ECO:0007669"/>
    <property type="project" value="TreeGrafter"/>
</dbReference>